<proteinExistence type="predicted"/>
<dbReference type="InterPro" id="IPR036280">
    <property type="entry name" value="Multihaem_cyt_sf"/>
</dbReference>
<evidence type="ECO:0008006" key="4">
    <source>
        <dbReference type="Google" id="ProtNLM"/>
    </source>
</evidence>
<dbReference type="Proteomes" id="UP000766486">
    <property type="component" value="Unassembled WGS sequence"/>
</dbReference>
<feature type="region of interest" description="Disordered" evidence="1">
    <location>
        <begin position="297"/>
        <end position="341"/>
    </location>
</feature>
<reference evidence="2 3" key="1">
    <citation type="submission" date="2019-06" db="EMBL/GenBank/DDBJ databases">
        <authorList>
            <person name="Broberg M."/>
        </authorList>
    </citation>
    <scope>NUCLEOTIDE SEQUENCE [LARGE SCALE GENOMIC DNA]</scope>
</reference>
<dbReference type="SUPFAM" id="SSF48695">
    <property type="entry name" value="Multiheme cytochromes"/>
    <property type="match status" value="1"/>
</dbReference>
<feature type="region of interest" description="Disordered" evidence="1">
    <location>
        <begin position="241"/>
        <end position="275"/>
    </location>
</feature>
<organism evidence="2 3">
    <name type="scientific">Bionectria ochroleuca</name>
    <name type="common">Gliocladium roseum</name>
    <dbReference type="NCBI Taxonomy" id="29856"/>
    <lineage>
        <taxon>Eukaryota</taxon>
        <taxon>Fungi</taxon>
        <taxon>Dikarya</taxon>
        <taxon>Ascomycota</taxon>
        <taxon>Pezizomycotina</taxon>
        <taxon>Sordariomycetes</taxon>
        <taxon>Hypocreomycetidae</taxon>
        <taxon>Hypocreales</taxon>
        <taxon>Bionectriaceae</taxon>
        <taxon>Clonostachys</taxon>
    </lineage>
</organism>
<evidence type="ECO:0000313" key="2">
    <source>
        <dbReference type="EMBL" id="VUC32882.1"/>
    </source>
</evidence>
<accession>A0ABY6USC2</accession>
<gene>
    <name evidence="2" type="ORF">CLO192961_LOCUS329130</name>
</gene>
<evidence type="ECO:0000256" key="1">
    <source>
        <dbReference type="SAM" id="MobiDB-lite"/>
    </source>
</evidence>
<dbReference type="EMBL" id="CABFNS010000851">
    <property type="protein sequence ID" value="VUC32882.1"/>
    <property type="molecule type" value="Genomic_DNA"/>
</dbReference>
<feature type="region of interest" description="Disordered" evidence="1">
    <location>
        <begin position="115"/>
        <end position="162"/>
    </location>
</feature>
<name>A0ABY6USC2_BIOOC</name>
<feature type="compositionally biased region" description="Basic and acidic residues" evidence="1">
    <location>
        <begin position="304"/>
        <end position="321"/>
    </location>
</feature>
<protein>
    <recommendedName>
        <fullName evidence="4">Zinc-binding domain-containing protein</fullName>
    </recommendedName>
</protein>
<feature type="compositionally biased region" description="Basic residues" evidence="1">
    <location>
        <begin position="331"/>
        <end position="341"/>
    </location>
</feature>
<evidence type="ECO:0000313" key="3">
    <source>
        <dbReference type="Proteomes" id="UP000766486"/>
    </source>
</evidence>
<keyword evidence="3" id="KW-1185">Reference proteome</keyword>
<comment type="caution">
    <text evidence="2">The sequence shown here is derived from an EMBL/GenBank/DDBJ whole genome shotgun (WGS) entry which is preliminary data.</text>
</comment>
<sequence length="341" mass="37204">MAQQAQALPVIPGNDWAQSVAQCHWCWQYFPVAFHTQMYCLDCLDVFGRAALAAQSQDMRVQPNAGLRNPAHDPFLPAFPGPALSGPQVGLAEPMWALPPVPLDTAGALAQVEVSGGEPVPEAPASGTISPATADEDVREPVPEATSSGTVSPATADGAAPDHLHCSTCKRWKPVQDFARPGRNPYSTCSHCREMKSQYAQQGSLNPDGTPPATQRCTACHEDRPVEDFDPTVTFKRKCRRCRDEGRRVAPVPKTSPSKPSKRSQAPEVPGKSYCSGCSKILDDELFISRRFGKPRQCETCTPCRERKQEADRRKRERREAEEGEGAGGTRRAKKAKKADK</sequence>